<evidence type="ECO:0000313" key="2">
    <source>
        <dbReference type="EMBL" id="JAH19819.1"/>
    </source>
</evidence>
<accession>A0A0E9QSM1</accession>
<keyword evidence="1" id="KW-0472">Membrane</keyword>
<proteinExistence type="predicted"/>
<keyword evidence="1" id="KW-0812">Transmembrane</keyword>
<reference evidence="2" key="1">
    <citation type="submission" date="2014-11" db="EMBL/GenBank/DDBJ databases">
        <authorList>
            <person name="Amaro Gonzalez C."/>
        </authorList>
    </citation>
    <scope>NUCLEOTIDE SEQUENCE</scope>
</reference>
<feature type="transmembrane region" description="Helical" evidence="1">
    <location>
        <begin position="20"/>
        <end position="37"/>
    </location>
</feature>
<protein>
    <submittedName>
        <fullName evidence="2">Uncharacterized protein</fullName>
    </submittedName>
</protein>
<name>A0A0E9QSM1_ANGAN</name>
<dbReference type="EMBL" id="GBXM01088758">
    <property type="protein sequence ID" value="JAH19819.1"/>
    <property type="molecule type" value="Transcribed_RNA"/>
</dbReference>
<sequence length="58" mass="6428">MPVLQTSGGDGRHVTPQRHMMLILAIYHTAGTPPIIYRPCRQRITRSAHSRFNASTGA</sequence>
<organism evidence="2">
    <name type="scientific">Anguilla anguilla</name>
    <name type="common">European freshwater eel</name>
    <name type="synonym">Muraena anguilla</name>
    <dbReference type="NCBI Taxonomy" id="7936"/>
    <lineage>
        <taxon>Eukaryota</taxon>
        <taxon>Metazoa</taxon>
        <taxon>Chordata</taxon>
        <taxon>Craniata</taxon>
        <taxon>Vertebrata</taxon>
        <taxon>Euteleostomi</taxon>
        <taxon>Actinopterygii</taxon>
        <taxon>Neopterygii</taxon>
        <taxon>Teleostei</taxon>
        <taxon>Anguilliformes</taxon>
        <taxon>Anguillidae</taxon>
        <taxon>Anguilla</taxon>
    </lineage>
</organism>
<keyword evidence="1" id="KW-1133">Transmembrane helix</keyword>
<reference evidence="2" key="2">
    <citation type="journal article" date="2015" name="Fish Shellfish Immunol.">
        <title>Early steps in the European eel (Anguilla anguilla)-Vibrio vulnificus interaction in the gills: Role of the RtxA13 toxin.</title>
        <authorList>
            <person name="Callol A."/>
            <person name="Pajuelo D."/>
            <person name="Ebbesson L."/>
            <person name="Teles M."/>
            <person name="MacKenzie S."/>
            <person name="Amaro C."/>
        </authorList>
    </citation>
    <scope>NUCLEOTIDE SEQUENCE</scope>
</reference>
<evidence type="ECO:0000256" key="1">
    <source>
        <dbReference type="SAM" id="Phobius"/>
    </source>
</evidence>
<dbReference type="AlphaFoldDB" id="A0A0E9QSM1"/>